<evidence type="ECO:0000256" key="1">
    <source>
        <dbReference type="SAM" id="Phobius"/>
    </source>
</evidence>
<dbReference type="InterPro" id="IPR027417">
    <property type="entry name" value="P-loop_NTPase"/>
</dbReference>
<name>A0ABW2QJY9_9BURK</name>
<dbReference type="RefSeq" id="WP_382223164.1">
    <property type="nucleotide sequence ID" value="NZ_JBHTCA010000006.1"/>
</dbReference>
<accession>A0ABW2QJY9</accession>
<reference evidence="3" key="1">
    <citation type="journal article" date="2019" name="Int. J. Syst. Evol. Microbiol.">
        <title>The Global Catalogue of Microorganisms (GCM) 10K type strain sequencing project: providing services to taxonomists for standard genome sequencing and annotation.</title>
        <authorList>
            <consortium name="The Broad Institute Genomics Platform"/>
            <consortium name="The Broad Institute Genome Sequencing Center for Infectious Disease"/>
            <person name="Wu L."/>
            <person name="Ma J."/>
        </authorList>
    </citation>
    <scope>NUCLEOTIDE SEQUENCE [LARGE SCALE GENOMIC DNA]</scope>
    <source>
        <strain evidence="3">CGMCC 1.12371</strain>
    </source>
</reference>
<evidence type="ECO:0008006" key="4">
    <source>
        <dbReference type="Google" id="ProtNLM"/>
    </source>
</evidence>
<evidence type="ECO:0000313" key="2">
    <source>
        <dbReference type="EMBL" id="MFC7409454.1"/>
    </source>
</evidence>
<feature type="transmembrane region" description="Helical" evidence="1">
    <location>
        <begin position="61"/>
        <end position="91"/>
    </location>
</feature>
<dbReference type="SUPFAM" id="SSF52540">
    <property type="entry name" value="P-loop containing nucleoside triphosphate hydrolases"/>
    <property type="match status" value="1"/>
</dbReference>
<dbReference type="Gene3D" id="3.40.50.300">
    <property type="entry name" value="P-loop containing nucleotide triphosphate hydrolases"/>
    <property type="match status" value="1"/>
</dbReference>
<dbReference type="EMBL" id="JBHTCA010000006">
    <property type="protein sequence ID" value="MFC7409454.1"/>
    <property type="molecule type" value="Genomic_DNA"/>
</dbReference>
<comment type="caution">
    <text evidence="2">The sequence shown here is derived from an EMBL/GenBank/DDBJ whole genome shotgun (WGS) entry which is preliminary data.</text>
</comment>
<protein>
    <recommendedName>
        <fullName evidence="4">G domain-containing protein</fullName>
    </recommendedName>
</protein>
<gene>
    <name evidence="2" type="ORF">ACFQPB_11340</name>
</gene>
<sequence>MEHKGPEPVQKSAQEKLEGSDRVEVAAHVVQGAVGVAAGVAVSGVVAKMAGVATVMGSTKLAALVGGAFVVTPVGWVIGSGVVAGAIAVGLGTALSNGAKNTERRKRLIQDLNNLDAQSGRMARPSSNEVLKERLELAVKSGLVDESLAQRTVQLVEQGKLSVSIAMMRVDDVLKDSPPSEEKTPSTTEAVTAEEQPINVLHESPELMVSALLERLHNLRGATTFLNDSELIERLVTITRRLTLTAMLSQQPVIAVAGSQGAGKTTLVKNLYGLDDTWLAGNEGRGERSPLLIVENPDIDTPVATVVEQAFVEEDGLKRYVQREVMVTPEEFRLALQGERPGQLLPKLTVPSRHFKGNSCGLLLLPGHETVTKKNKSWQSLVRQSLVGADMCVIVTDETRLANSEQSKVLENFQGPLEGSCPIVVITKTEGKTSKQLEELTSSAAEIFGLNTEQAGQRIVCSNAQAESGAEWKSKLAEAMQELTQVQQTFRAKQLNELHDVLTDDLADLLSEVDMACREISLTTSHFGGPVHDILRAFDTGRSRLRRDYLRELKHSLEAYSNESVQRALRALSENEEGLLNTVQKSWRWMATTTGERENILPGYVQDAWQAPWKLDKAVTRNFGHQHQKALGKLTMDILGAPKAVKLAHTSNQHRAERELGYSGTGRTPLSWRHPTPQQQVDLSNLFAPNGGEVELSTALLDAVQLLPAIALEYSRIGSLYPTLLGLDHRSLAFSASDTDDDDEPALASVLGRQGLAILTVIGTMVGAQAALDLVKDLAPEEAASSAADASALVGNLTTLGLSQSIAGSMAIMLGAGVLVMNLAKAVQHSEGQARDVVRRMTAAISDAHYAHFAAEFDHVMDRLREKLESTLRNRYRLDDQVVRLDRLKKTHADVQMLSTELRESLARNPSFSLV</sequence>
<keyword evidence="3" id="KW-1185">Reference proteome</keyword>
<proteinExistence type="predicted"/>
<dbReference type="Proteomes" id="UP001596501">
    <property type="component" value="Unassembled WGS sequence"/>
</dbReference>
<keyword evidence="1" id="KW-0472">Membrane</keyword>
<keyword evidence="1" id="KW-1133">Transmembrane helix</keyword>
<keyword evidence="1" id="KW-0812">Transmembrane</keyword>
<organism evidence="2 3">
    <name type="scientific">Hydrogenophaga atypica</name>
    <dbReference type="NCBI Taxonomy" id="249409"/>
    <lineage>
        <taxon>Bacteria</taxon>
        <taxon>Pseudomonadati</taxon>
        <taxon>Pseudomonadota</taxon>
        <taxon>Betaproteobacteria</taxon>
        <taxon>Burkholderiales</taxon>
        <taxon>Comamonadaceae</taxon>
        <taxon>Hydrogenophaga</taxon>
    </lineage>
</organism>
<feature type="transmembrane region" description="Helical" evidence="1">
    <location>
        <begin position="25"/>
        <end position="49"/>
    </location>
</feature>
<evidence type="ECO:0000313" key="3">
    <source>
        <dbReference type="Proteomes" id="UP001596501"/>
    </source>
</evidence>